<feature type="compositionally biased region" description="Basic and acidic residues" evidence="9">
    <location>
        <begin position="109"/>
        <end position="120"/>
    </location>
</feature>
<dbReference type="PANTHER" id="PTHR34090">
    <property type="entry name" value="39S RIBOSOMAL PROTEIN L52, MITOCHONDRIAL"/>
    <property type="match status" value="1"/>
</dbReference>
<evidence type="ECO:0000256" key="5">
    <source>
        <dbReference type="ARBA" id="ARBA00023128"/>
    </source>
</evidence>
<dbReference type="EMBL" id="AAFI02000023">
    <property type="protein sequence ID" value="EAL68270.1"/>
    <property type="molecule type" value="Genomic_DNA"/>
</dbReference>
<reference evidence="10 11" key="1">
    <citation type="journal article" date="2005" name="Nature">
        <title>The genome of the social amoeba Dictyostelium discoideum.</title>
        <authorList>
            <consortium name="The Dictyostelium discoideum Sequencing Consortium"/>
            <person name="Eichinger L."/>
            <person name="Pachebat J.A."/>
            <person name="Glockner G."/>
            <person name="Rajandream M.A."/>
            <person name="Sucgang R."/>
            <person name="Berriman M."/>
            <person name="Song J."/>
            <person name="Olsen R."/>
            <person name="Szafranski K."/>
            <person name="Xu Q."/>
            <person name="Tunggal B."/>
            <person name="Kummerfeld S."/>
            <person name="Madera M."/>
            <person name="Konfortov B.A."/>
            <person name="Rivero F."/>
            <person name="Bankier A.T."/>
            <person name="Lehmann R."/>
            <person name="Hamlin N."/>
            <person name="Davies R."/>
            <person name="Gaudet P."/>
            <person name="Fey P."/>
            <person name="Pilcher K."/>
            <person name="Chen G."/>
            <person name="Saunders D."/>
            <person name="Sodergren E."/>
            <person name="Davis P."/>
            <person name="Kerhornou A."/>
            <person name="Nie X."/>
            <person name="Hall N."/>
            <person name="Anjard C."/>
            <person name="Hemphill L."/>
            <person name="Bason N."/>
            <person name="Farbrother P."/>
            <person name="Desany B."/>
            <person name="Just E."/>
            <person name="Morio T."/>
            <person name="Rost R."/>
            <person name="Churcher C."/>
            <person name="Cooper J."/>
            <person name="Haydock S."/>
            <person name="van Driessche N."/>
            <person name="Cronin A."/>
            <person name="Goodhead I."/>
            <person name="Muzny D."/>
            <person name="Mourier T."/>
            <person name="Pain A."/>
            <person name="Lu M."/>
            <person name="Harper D."/>
            <person name="Lindsay R."/>
            <person name="Hauser H."/>
            <person name="James K."/>
            <person name="Quiles M."/>
            <person name="Madan Babu M."/>
            <person name="Saito T."/>
            <person name="Buchrieser C."/>
            <person name="Wardroper A."/>
            <person name="Felder M."/>
            <person name="Thangavelu M."/>
            <person name="Johnson D."/>
            <person name="Knights A."/>
            <person name="Loulseged H."/>
            <person name="Mungall K."/>
            <person name="Oliver K."/>
            <person name="Price C."/>
            <person name="Quail M.A."/>
            <person name="Urushihara H."/>
            <person name="Hernandez J."/>
            <person name="Rabbinowitsch E."/>
            <person name="Steffen D."/>
            <person name="Sanders M."/>
            <person name="Ma J."/>
            <person name="Kohara Y."/>
            <person name="Sharp S."/>
            <person name="Simmonds M."/>
            <person name="Spiegler S."/>
            <person name="Tivey A."/>
            <person name="Sugano S."/>
            <person name="White B."/>
            <person name="Walker D."/>
            <person name="Woodward J."/>
            <person name="Winckler T."/>
            <person name="Tanaka Y."/>
            <person name="Shaulsky G."/>
            <person name="Schleicher M."/>
            <person name="Weinstock G."/>
            <person name="Rosenthal A."/>
            <person name="Cox E.C."/>
            <person name="Chisholm R.L."/>
            <person name="Gibbs R."/>
            <person name="Loomis W.F."/>
            <person name="Platzer M."/>
            <person name="Kay R.R."/>
            <person name="Williams J."/>
            <person name="Dear P.H."/>
            <person name="Noegel A.A."/>
            <person name="Barrell B."/>
            <person name="Kuspa A."/>
        </authorList>
    </citation>
    <scope>NUCLEOTIDE SEQUENCE [LARGE SCALE GENOMIC DNA]</scope>
    <source>
        <strain evidence="10 11">AX4</strain>
    </source>
</reference>
<evidence type="ECO:0000256" key="3">
    <source>
        <dbReference type="ARBA" id="ARBA00022946"/>
    </source>
</evidence>
<sequence length="120" mass="13884">MNNLIRRSLLNQINLNRAGQKFRQSIGLARSGNEDGPLHDLPDFHFANGEFPALTDTQKKWMKTRINEAKILNKIVNDVETQRNKVIGAIKTLEQKTNKSIQNKKQKKIQKDTLFEKKNE</sequence>
<keyword evidence="5" id="KW-0496">Mitochondrion</keyword>
<evidence type="ECO:0000256" key="9">
    <source>
        <dbReference type="SAM" id="MobiDB-lite"/>
    </source>
</evidence>
<evidence type="ECO:0000256" key="7">
    <source>
        <dbReference type="ARBA" id="ARBA00035181"/>
    </source>
</evidence>
<comment type="caution">
    <text evidence="10">The sequence shown here is derived from an EMBL/GenBank/DDBJ whole genome shotgun (WGS) entry which is preliminary data.</text>
</comment>
<feature type="region of interest" description="Disordered" evidence="9">
    <location>
        <begin position="98"/>
        <end position="120"/>
    </location>
</feature>
<evidence type="ECO:0000256" key="2">
    <source>
        <dbReference type="ARBA" id="ARBA00007232"/>
    </source>
</evidence>
<accession>Q54YK4</accession>
<dbReference type="OMA" id="TRENEQN"/>
<dbReference type="Proteomes" id="UP000002195">
    <property type="component" value="Unassembled WGS sequence"/>
</dbReference>
<dbReference type="GeneID" id="8621405"/>
<dbReference type="HOGENOM" id="CLU_2054091_0_0_1"/>
<evidence type="ECO:0000256" key="8">
    <source>
        <dbReference type="ARBA" id="ARBA00035425"/>
    </source>
</evidence>
<evidence type="ECO:0000256" key="1">
    <source>
        <dbReference type="ARBA" id="ARBA00004173"/>
    </source>
</evidence>
<evidence type="ECO:0000313" key="11">
    <source>
        <dbReference type="Proteomes" id="UP000002195"/>
    </source>
</evidence>
<keyword evidence="6" id="KW-0687">Ribonucleoprotein</keyword>
<dbReference type="InterPro" id="IPR034596">
    <property type="entry name" value="Ribosomal_mL52"/>
</dbReference>
<keyword evidence="3" id="KW-0809">Transit peptide</keyword>
<dbReference type="VEuPathDB" id="AmoebaDB:DDB_G0278195"/>
<organism evidence="10 11">
    <name type="scientific">Dictyostelium discoideum</name>
    <name type="common">Social amoeba</name>
    <dbReference type="NCBI Taxonomy" id="44689"/>
    <lineage>
        <taxon>Eukaryota</taxon>
        <taxon>Amoebozoa</taxon>
        <taxon>Evosea</taxon>
        <taxon>Eumycetozoa</taxon>
        <taxon>Dictyostelia</taxon>
        <taxon>Dictyosteliales</taxon>
        <taxon>Dictyosteliaceae</taxon>
        <taxon>Dictyostelium</taxon>
    </lineage>
</organism>
<protein>
    <recommendedName>
        <fullName evidence="7">Large ribosomal subunit protein mL52</fullName>
    </recommendedName>
    <alternativeName>
        <fullName evidence="8">39S ribosomal protein L52, mitochondrial</fullName>
    </alternativeName>
</protein>
<comment type="subcellular location">
    <subcellularLocation>
        <location evidence="1">Mitochondrion</location>
    </subcellularLocation>
</comment>
<dbReference type="GO" id="GO:0005762">
    <property type="term" value="C:mitochondrial large ribosomal subunit"/>
    <property type="evidence" value="ECO:0000318"/>
    <property type="project" value="GO_Central"/>
</dbReference>
<dbReference type="dictyBase" id="DDB_G0278195"/>
<name>Q54YK4_DICDI</name>
<evidence type="ECO:0000313" key="10">
    <source>
        <dbReference type="EMBL" id="EAL68270.1"/>
    </source>
</evidence>
<comment type="similarity">
    <text evidence="2">Belongs to the mitochondrion-specific ribosomal protein mL52 family.</text>
</comment>
<dbReference type="RefSeq" id="XP_642198.1">
    <property type="nucleotide sequence ID" value="XM_637106.1"/>
</dbReference>
<dbReference type="Pfam" id="PF18699">
    <property type="entry name" value="MRPL52"/>
    <property type="match status" value="1"/>
</dbReference>
<dbReference type="PaxDb" id="44689-DDB0204495"/>
<dbReference type="eggNOG" id="ENOG502RIBK">
    <property type="taxonomic scope" value="Eukaryota"/>
</dbReference>
<proteinExistence type="inferred from homology"/>
<dbReference type="GO" id="GO:0006412">
    <property type="term" value="P:translation"/>
    <property type="evidence" value="ECO:0000318"/>
    <property type="project" value="GO_Central"/>
</dbReference>
<dbReference type="KEGG" id="ddi:DDB_G0278195"/>
<evidence type="ECO:0000256" key="6">
    <source>
        <dbReference type="ARBA" id="ARBA00023274"/>
    </source>
</evidence>
<dbReference type="PANTHER" id="PTHR34090:SF1">
    <property type="entry name" value="LARGE RIBOSOMAL SUBUNIT PROTEIN ML52"/>
    <property type="match status" value="1"/>
</dbReference>
<dbReference type="AlphaFoldDB" id="Q54YK4"/>
<gene>
    <name evidence="10" type="ORF">DDB_G0278195</name>
</gene>
<dbReference type="FunCoup" id="Q54YK4">
    <property type="interactions" value="2"/>
</dbReference>
<dbReference type="GO" id="GO:0003735">
    <property type="term" value="F:structural constituent of ribosome"/>
    <property type="evidence" value="ECO:0007669"/>
    <property type="project" value="InterPro"/>
</dbReference>
<dbReference type="InParanoid" id="Q54YK4"/>
<evidence type="ECO:0000256" key="4">
    <source>
        <dbReference type="ARBA" id="ARBA00022980"/>
    </source>
</evidence>
<keyword evidence="4" id="KW-0689">Ribosomal protein</keyword>
<keyword evidence="11" id="KW-1185">Reference proteome</keyword>
<dbReference type="GO" id="GO:0032543">
    <property type="term" value="P:mitochondrial translation"/>
    <property type="evidence" value="ECO:0007669"/>
    <property type="project" value="InterPro"/>
</dbReference>